<reference evidence="1 2" key="1">
    <citation type="journal article" date="2019" name="Sci. Rep.">
        <title>Orb-weaving spider Araneus ventricosus genome elucidates the spidroin gene catalogue.</title>
        <authorList>
            <person name="Kono N."/>
            <person name="Nakamura H."/>
            <person name="Ohtoshi R."/>
            <person name="Moran D.A.P."/>
            <person name="Shinohara A."/>
            <person name="Yoshida Y."/>
            <person name="Fujiwara M."/>
            <person name="Mori M."/>
            <person name="Tomita M."/>
            <person name="Arakawa K."/>
        </authorList>
    </citation>
    <scope>NUCLEOTIDE SEQUENCE [LARGE SCALE GENOMIC DNA]</scope>
</reference>
<gene>
    <name evidence="1" type="ORF">AVEN_241355_1</name>
</gene>
<organism evidence="1 2">
    <name type="scientific">Araneus ventricosus</name>
    <name type="common">Orbweaver spider</name>
    <name type="synonym">Epeira ventricosa</name>
    <dbReference type="NCBI Taxonomy" id="182803"/>
    <lineage>
        <taxon>Eukaryota</taxon>
        <taxon>Metazoa</taxon>
        <taxon>Ecdysozoa</taxon>
        <taxon>Arthropoda</taxon>
        <taxon>Chelicerata</taxon>
        <taxon>Arachnida</taxon>
        <taxon>Araneae</taxon>
        <taxon>Araneomorphae</taxon>
        <taxon>Entelegynae</taxon>
        <taxon>Araneoidea</taxon>
        <taxon>Araneidae</taxon>
        <taxon>Araneus</taxon>
    </lineage>
</organism>
<dbReference type="Proteomes" id="UP000499080">
    <property type="component" value="Unassembled WGS sequence"/>
</dbReference>
<evidence type="ECO:0000313" key="2">
    <source>
        <dbReference type="Proteomes" id="UP000499080"/>
    </source>
</evidence>
<dbReference type="AlphaFoldDB" id="A0A4Y2IDV5"/>
<accession>A0A4Y2IDV5</accession>
<dbReference type="EMBL" id="BGPR01002586">
    <property type="protein sequence ID" value="GBM75903.1"/>
    <property type="molecule type" value="Genomic_DNA"/>
</dbReference>
<sequence length="99" mass="11796">MEFDSHYSKCEHKLLQFKLVPINRLDIQRYFFYLQKDMEKIPDGHLFAIFMGTDSIKAGASNLKAQQPPAARRWEKHTSFLFSYSIQNYTKESLPIRRH</sequence>
<name>A0A4Y2IDV5_ARAVE</name>
<keyword evidence="2" id="KW-1185">Reference proteome</keyword>
<comment type="caution">
    <text evidence="1">The sequence shown here is derived from an EMBL/GenBank/DDBJ whole genome shotgun (WGS) entry which is preliminary data.</text>
</comment>
<evidence type="ECO:0000313" key="1">
    <source>
        <dbReference type="EMBL" id="GBM75903.1"/>
    </source>
</evidence>
<protein>
    <submittedName>
        <fullName evidence="1">Uncharacterized protein</fullName>
    </submittedName>
</protein>
<proteinExistence type="predicted"/>